<dbReference type="InterPro" id="IPR011889">
    <property type="entry name" value="Liste_lipo_26"/>
</dbReference>
<evidence type="ECO:0000313" key="2">
    <source>
        <dbReference type="EMBL" id="PSL31584.1"/>
    </source>
</evidence>
<keyword evidence="3" id="KW-1185">Reference proteome</keyword>
<evidence type="ECO:0000259" key="1">
    <source>
        <dbReference type="Pfam" id="PF18962"/>
    </source>
</evidence>
<reference evidence="2 3" key="1">
    <citation type="submission" date="2018-03" db="EMBL/GenBank/DDBJ databases">
        <title>Genomic Encyclopedia of Archaeal and Bacterial Type Strains, Phase II (KMG-II): from individual species to whole genera.</title>
        <authorList>
            <person name="Goeker M."/>
        </authorList>
    </citation>
    <scope>NUCLEOTIDE SEQUENCE [LARGE SCALE GENOMIC DNA]</scope>
    <source>
        <strain evidence="2 3">DSM 29057</strain>
    </source>
</reference>
<gene>
    <name evidence="2" type="ORF">CLV60_103450</name>
</gene>
<dbReference type="Pfam" id="PF18962">
    <property type="entry name" value="Por_Secre_tail"/>
    <property type="match status" value="1"/>
</dbReference>
<comment type="caution">
    <text evidence="2">The sequence shown here is derived from an EMBL/GenBank/DDBJ whole genome shotgun (WGS) entry which is preliminary data.</text>
</comment>
<sequence>MTSLVNTFGNATAFDQALGNWTLNPSVSLTSVFFGSALSCYNYSETLKGWSANPATPNGRDLGFAIAHGVTYSPSAAAARNNLINNKGWYFWGDTQSSTECLGAASYFKTRWNLSTAGSGATQLSFAVATSGEVNYIWTEVSPGTATGSGTFNGSTATITDLPAGATIELQISPVNFQRIIINDGADKDRLVNIRQWGTTTWSSMADAFRGCTNLQIGASDIPDLSLVTDMSAMFKGCTILNGPINIGNWDTQNVTNMSSTFEGASAFDKNIGNWNTRNVTDMGNLFNGATAFDQPLGNWTLNAAVSLASIFENSGLSCYSYSGTLKGWSGNAATPDGLTLQADGRSYSTSAENARTNLIDKGWTIGGDAPSGTECPPPLSVTQFVTRWNLSTTGSGATQLSFGVATSGSVSYNWTEISPGGATGSGTFDGSTATITGLPAGATIELRIAPTHFERFIINNGADKNRLTDVSQWGATHWSSMAEAFYGCAKLKISATDIPDLSIVTDMGSMFNGCTILNSPLNINSWNTQSVVNMSGMFRGASTFNQPIGNWNTGNVTSFYKMFEGASAFNQPIAGWATQSVTNMGEMFFGAGGFNQNIGGWNTGNVTNMNGMFRKASAFNQAIGAWNTSNVVDMAFLFREAIVFNQSINNWNTQKVTAVNGMFQNAVAFNQPIDSWNTANVVNMSEMFRSATGFNRAISNWNTQKVTAMNGMFRDAGAFNQSVANWNIQRVTDMTSMFQGAGSFNQSLGNWTLNASVTLTSVFTNSGLSCNSYSATLIGWAANTATPSGLTLEVNGRRYNPGAGGARNDLITLKGWTIEGDIAVDTDCATPLTITHFVTRWDLSTAGTGDSQLSFGVTTSGPVSYTWTEISPGTASGSGTFNGSTATITGLPTGAIIELRISPTNFQRIRISNGVDRNRLVDVSQWGRTVWVSMNNAFAFCGKLQISATDVPNLSLVTDMSTMFVGCDVLNGPTNINSWNTQKVTSMAGMFRSAIAFNQPIGNWDTRNVTDMSGMFREARVFNQPIGNWNTQNVTDMGQMFLNADVFNQPIGNWNTQNVSSMLTMFNGALAFNQPIGNWNTQNVTTMSSMFADARAFNQPIGTWNTQKVTAMVGMFRNAIAFNQPIGNWNVQLVANLNSMFNGASAFDQSLGNWTLNASQGLTAIFTNSGLSCYTYSETLKGWGTNAATPNLLNLDADGRTYSPSAAAARNDLIASKGWTITGDAPSGTECLAPVSADQFITRWNLSTTGSGATQLSFGVVTSGSVSYVWTEVTPGGGRTTASSYTLASGVGTFNGATASITDLPAGATIELRILPNNFRGIAINNGADKNRLTDIKQWGTTAWSSLAAGFYGCSKLQISATDVPNLLGVTDLSAMFKECTALNSPANIGSWNTQEVTTMEEMFKGATAFNQLIGNWNVQKVVNMNSMFMDAATFNQSLGNWSLNPFAIVTLTSFLTNSGLDCYYYSETLKGWAGKNPISPAVTLDAGTRKYSPSAKNARNFLVDDMDGWAWTIIDGGESPTECRDPLPVSLVSFSGQRNNENQNVLKWATADERNFDRFEIQRSSNAVLFQTIGEVQGQRERYDPSGGSAQNQLLSRYTFTDPAPVSAHYYRLRMVDRDDSFEYSRIIFIDNQAAKPLIGPFYPNPSSGKVLVDVDALESGRWILTVVDASGKGIETRTYDLKKGKNTISLENFAPGINLVRFESGKFSQVRKLVRE</sequence>
<feature type="domain" description="Secretion system C-terminal sorting" evidence="1">
    <location>
        <begin position="1645"/>
        <end position="1717"/>
    </location>
</feature>
<dbReference type="InterPro" id="IPR005046">
    <property type="entry name" value="DUF285"/>
</dbReference>
<dbReference type="NCBIfam" id="TIGR02167">
    <property type="entry name" value="Liste_lipo_26"/>
    <property type="match status" value="7"/>
</dbReference>
<dbReference type="NCBIfam" id="TIGR04183">
    <property type="entry name" value="Por_Secre_tail"/>
    <property type="match status" value="1"/>
</dbReference>
<protein>
    <submittedName>
        <fullName evidence="2">Putative secreted protein (Por secretion system target)</fullName>
    </submittedName>
</protein>
<dbReference type="InterPro" id="IPR026444">
    <property type="entry name" value="Secre_tail"/>
</dbReference>
<accession>A0A2P8GC75</accession>
<dbReference type="Pfam" id="PF03382">
    <property type="entry name" value="DUF285"/>
    <property type="match status" value="6"/>
</dbReference>
<dbReference type="EMBL" id="PYAS01000003">
    <property type="protein sequence ID" value="PSL31584.1"/>
    <property type="molecule type" value="Genomic_DNA"/>
</dbReference>
<evidence type="ECO:0000313" key="3">
    <source>
        <dbReference type="Proteomes" id="UP000241964"/>
    </source>
</evidence>
<name>A0A2P8GC75_9BACT</name>
<dbReference type="Proteomes" id="UP000241964">
    <property type="component" value="Unassembled WGS sequence"/>
</dbReference>
<proteinExistence type="predicted"/>
<organism evidence="2 3">
    <name type="scientific">Dyadobacter jiangsuensis</name>
    <dbReference type="NCBI Taxonomy" id="1591085"/>
    <lineage>
        <taxon>Bacteria</taxon>
        <taxon>Pseudomonadati</taxon>
        <taxon>Bacteroidota</taxon>
        <taxon>Cytophagia</taxon>
        <taxon>Cytophagales</taxon>
        <taxon>Spirosomataceae</taxon>
        <taxon>Dyadobacter</taxon>
    </lineage>
</organism>